<comment type="caution">
    <text evidence="11">The sequence shown here is derived from an EMBL/GenBank/DDBJ whole genome shotgun (WGS) entry which is preliminary data.</text>
</comment>
<feature type="chain" id="PRO_5019490522" evidence="9">
    <location>
        <begin position="25"/>
        <end position="166"/>
    </location>
</feature>
<sequence length="166" mass="18618">MKLYVLVSTAVLLGAFLPRHECRAIESPGAVHYEPDAQPHHYQQSLPILVRLGEEYFIRLGSVNQNAPPSTLNAFPDASSATINRALQVQLTQRLLQGKVGSINRFVSSNGDHKEDRVEKGKRSEDPPISLDLTFHLLREVLEMARAEQLAQQAHSNRRMMELIGK</sequence>
<evidence type="ECO:0000256" key="2">
    <source>
        <dbReference type="ARBA" id="ARBA00009287"/>
    </source>
</evidence>
<feature type="domain" description="Corticotropin-releasing factor" evidence="10">
    <location>
        <begin position="125"/>
        <end position="164"/>
    </location>
</feature>
<keyword evidence="5" id="KW-0372">Hormone</keyword>
<keyword evidence="4" id="KW-0165">Cleavage on pair of basic residues</keyword>
<dbReference type="Pfam" id="PF00473">
    <property type="entry name" value="CRF"/>
    <property type="match status" value="1"/>
</dbReference>
<evidence type="ECO:0000313" key="11">
    <source>
        <dbReference type="EMBL" id="RXM36757.1"/>
    </source>
</evidence>
<evidence type="ECO:0000256" key="4">
    <source>
        <dbReference type="ARBA" id="ARBA00022685"/>
    </source>
</evidence>
<dbReference type="OrthoDB" id="9837731at2759"/>
<evidence type="ECO:0000256" key="9">
    <source>
        <dbReference type="SAM" id="SignalP"/>
    </source>
</evidence>
<keyword evidence="3" id="KW-0964">Secreted</keyword>
<gene>
    <name evidence="11" type="ORF">EOD39_11477</name>
</gene>
<keyword evidence="12" id="KW-1185">Reference proteome</keyword>
<name>A0A444UNM1_ACIRT</name>
<dbReference type="InterPro" id="IPR000187">
    <property type="entry name" value="CRF"/>
</dbReference>
<accession>A0A444UNM1</accession>
<comment type="similarity">
    <text evidence="2">Belongs to the sauvagine/corticotropin-releasing factor/urotensin I family.</text>
</comment>
<evidence type="ECO:0000259" key="10">
    <source>
        <dbReference type="SMART" id="SM00039"/>
    </source>
</evidence>
<proteinExistence type="inferred from homology"/>
<evidence type="ECO:0000256" key="8">
    <source>
        <dbReference type="SAM" id="MobiDB-lite"/>
    </source>
</evidence>
<keyword evidence="7" id="KW-0027">Amidation</keyword>
<dbReference type="GO" id="GO:0005576">
    <property type="term" value="C:extracellular region"/>
    <property type="evidence" value="ECO:0007669"/>
    <property type="project" value="UniProtKB-SubCell"/>
</dbReference>
<dbReference type="EMBL" id="SCEB01214183">
    <property type="protein sequence ID" value="RXM36757.1"/>
    <property type="molecule type" value="Genomic_DNA"/>
</dbReference>
<dbReference type="Gene3D" id="6.10.250.1920">
    <property type="match status" value="1"/>
</dbReference>
<keyword evidence="6 9" id="KW-0732">Signal</keyword>
<dbReference type="InterPro" id="IPR018446">
    <property type="entry name" value="Corticotropin-releasing_fac_CS"/>
</dbReference>
<feature type="compositionally biased region" description="Basic and acidic residues" evidence="8">
    <location>
        <begin position="111"/>
        <end position="126"/>
    </location>
</feature>
<dbReference type="PRINTS" id="PR01612">
    <property type="entry name" value="CRFFAMILY"/>
</dbReference>
<dbReference type="GO" id="GO:0005179">
    <property type="term" value="F:hormone activity"/>
    <property type="evidence" value="ECO:0007669"/>
    <property type="project" value="UniProtKB-KW"/>
</dbReference>
<dbReference type="PROSITE" id="PS00511">
    <property type="entry name" value="CRF"/>
    <property type="match status" value="1"/>
</dbReference>
<dbReference type="PANTHER" id="PTHR15035">
    <property type="entry name" value="CORTICOLIBERIN/UROCORTIN"/>
    <property type="match status" value="1"/>
</dbReference>
<evidence type="ECO:0000256" key="6">
    <source>
        <dbReference type="ARBA" id="ARBA00022729"/>
    </source>
</evidence>
<comment type="subcellular location">
    <subcellularLocation>
        <location evidence="1">Secreted</location>
    </subcellularLocation>
</comment>
<evidence type="ECO:0000256" key="3">
    <source>
        <dbReference type="ARBA" id="ARBA00022525"/>
    </source>
</evidence>
<dbReference type="PANTHER" id="PTHR15035:SF9">
    <property type="entry name" value="CORTICOLIBERIN"/>
    <property type="match status" value="1"/>
</dbReference>
<reference evidence="11 12" key="1">
    <citation type="submission" date="2019-01" db="EMBL/GenBank/DDBJ databases">
        <title>Draft Genome and Complete Hox-Cluster Characterization of the Sterlet Sturgeon (Acipenser ruthenus).</title>
        <authorList>
            <person name="Wei Q."/>
        </authorList>
    </citation>
    <scope>NUCLEOTIDE SEQUENCE [LARGE SCALE GENOMIC DNA]</scope>
    <source>
        <strain evidence="11">WHYD16114868_AA</strain>
        <tissue evidence="11">Blood</tissue>
    </source>
</reference>
<feature type="region of interest" description="Disordered" evidence="8">
    <location>
        <begin position="106"/>
        <end position="126"/>
    </location>
</feature>
<evidence type="ECO:0000256" key="1">
    <source>
        <dbReference type="ARBA" id="ARBA00004613"/>
    </source>
</evidence>
<feature type="signal peptide" evidence="9">
    <location>
        <begin position="1"/>
        <end position="24"/>
    </location>
</feature>
<dbReference type="Proteomes" id="UP000289886">
    <property type="component" value="Unassembled WGS sequence"/>
</dbReference>
<evidence type="ECO:0000256" key="7">
    <source>
        <dbReference type="ARBA" id="ARBA00022815"/>
    </source>
</evidence>
<dbReference type="InterPro" id="IPR003620">
    <property type="entry name" value="Urocortin_CRF"/>
</dbReference>
<organism evidence="11 12">
    <name type="scientific">Acipenser ruthenus</name>
    <name type="common">Sterlet sturgeon</name>
    <dbReference type="NCBI Taxonomy" id="7906"/>
    <lineage>
        <taxon>Eukaryota</taxon>
        <taxon>Metazoa</taxon>
        <taxon>Chordata</taxon>
        <taxon>Craniata</taxon>
        <taxon>Vertebrata</taxon>
        <taxon>Euteleostomi</taxon>
        <taxon>Actinopterygii</taxon>
        <taxon>Chondrostei</taxon>
        <taxon>Acipenseriformes</taxon>
        <taxon>Acipenseridae</taxon>
        <taxon>Acipenser</taxon>
    </lineage>
</organism>
<evidence type="ECO:0000256" key="5">
    <source>
        <dbReference type="ARBA" id="ARBA00022702"/>
    </source>
</evidence>
<evidence type="ECO:0000313" key="12">
    <source>
        <dbReference type="Proteomes" id="UP000289886"/>
    </source>
</evidence>
<protein>
    <submittedName>
        <fullName evidence="11">Corticoliberin-2</fullName>
    </submittedName>
</protein>
<dbReference type="AlphaFoldDB" id="A0A444UNM1"/>
<dbReference type="SMART" id="SM00039">
    <property type="entry name" value="CRF"/>
    <property type="match status" value="1"/>
</dbReference>